<gene>
    <name evidence="2" type="primary">yciC</name>
    <name evidence="2" type="ORF">OXPF_33840</name>
</gene>
<dbReference type="PANTHER" id="PTHR13748">
    <property type="entry name" value="COBW-RELATED"/>
    <property type="match status" value="1"/>
</dbReference>
<feature type="domain" description="CobW/HypB/UreG nucleotide-binding" evidence="1">
    <location>
        <begin position="3"/>
        <end position="180"/>
    </location>
</feature>
<dbReference type="Proteomes" id="UP000050326">
    <property type="component" value="Unassembled WGS sequence"/>
</dbReference>
<dbReference type="SUPFAM" id="SSF52540">
    <property type="entry name" value="P-loop containing nucleoside triphosphate hydrolases"/>
    <property type="match status" value="1"/>
</dbReference>
<dbReference type="OrthoDB" id="9808822at2"/>
<accession>A0A0P8WL70</accession>
<evidence type="ECO:0000313" key="3">
    <source>
        <dbReference type="Proteomes" id="UP000050326"/>
    </source>
</evidence>
<comment type="caution">
    <text evidence="2">The sequence shown here is derived from an EMBL/GenBank/DDBJ whole genome shotgun (WGS) entry which is preliminary data.</text>
</comment>
<dbReference type="EMBL" id="LKET01000043">
    <property type="protein sequence ID" value="KPU43134.1"/>
    <property type="molecule type" value="Genomic_DNA"/>
</dbReference>
<dbReference type="Gene3D" id="3.40.50.300">
    <property type="entry name" value="P-loop containing nucleotide triphosphate hydrolases"/>
    <property type="match status" value="1"/>
</dbReference>
<name>A0A0P8WL70_9CLOT</name>
<dbReference type="Pfam" id="PF02492">
    <property type="entry name" value="cobW"/>
    <property type="match status" value="1"/>
</dbReference>
<proteinExistence type="predicted"/>
<dbReference type="RefSeq" id="WP_054876376.1">
    <property type="nucleotide sequence ID" value="NZ_LKET01000043.1"/>
</dbReference>
<evidence type="ECO:0000259" key="1">
    <source>
        <dbReference type="Pfam" id="PF02492"/>
    </source>
</evidence>
<dbReference type="PATRIC" id="fig|36849.3.peg.3582"/>
<sequence>MKILIMGGFLGSGKTSVVIQLAKFMAGENPDKPYKVVIIENEIGEVGIDDKILSKIGYKVEGMFSGCVCCTISGELVLNVLDIMKNMNPDYIIMESTGVAYPNNIKEILEESIKDIDCRICCVTDAKRWKRLLKPMELLLKDQLKNADVILINKVDAIDSDTLIEVDESVKTFNNTAQFFHVSAIEPIDSNILTQVLGQVEKGAV</sequence>
<protein>
    <submittedName>
        <fullName evidence="2">Putative metal chaperone YciC</fullName>
    </submittedName>
</protein>
<dbReference type="GO" id="GO:0005737">
    <property type="term" value="C:cytoplasm"/>
    <property type="evidence" value="ECO:0007669"/>
    <property type="project" value="TreeGrafter"/>
</dbReference>
<evidence type="ECO:0000313" key="2">
    <source>
        <dbReference type="EMBL" id="KPU43134.1"/>
    </source>
</evidence>
<dbReference type="InterPro" id="IPR051316">
    <property type="entry name" value="Zinc-reg_GTPase_activator"/>
</dbReference>
<dbReference type="AlphaFoldDB" id="A0A0P8WL70"/>
<dbReference type="InterPro" id="IPR027417">
    <property type="entry name" value="P-loop_NTPase"/>
</dbReference>
<dbReference type="PANTHER" id="PTHR13748:SF62">
    <property type="entry name" value="COBW DOMAIN-CONTAINING PROTEIN"/>
    <property type="match status" value="1"/>
</dbReference>
<keyword evidence="3" id="KW-1185">Reference proteome</keyword>
<reference evidence="2 3" key="1">
    <citation type="submission" date="2015-09" db="EMBL/GenBank/DDBJ databases">
        <title>Genome sequence of Oxobacter pfennigii DSM 3222.</title>
        <authorList>
            <person name="Poehlein A."/>
            <person name="Bengelsdorf F.R."/>
            <person name="Schiel-Bengelsdorf B."/>
            <person name="Duerre P."/>
            <person name="Daniel R."/>
        </authorList>
    </citation>
    <scope>NUCLEOTIDE SEQUENCE [LARGE SCALE GENOMIC DNA]</scope>
    <source>
        <strain evidence="2 3">DSM 3222</strain>
    </source>
</reference>
<dbReference type="InterPro" id="IPR003495">
    <property type="entry name" value="CobW/HypB/UreG_nucleotide-bd"/>
</dbReference>
<dbReference type="STRING" id="36849.OXPF_33840"/>
<organism evidence="2 3">
    <name type="scientific">Oxobacter pfennigii</name>
    <dbReference type="NCBI Taxonomy" id="36849"/>
    <lineage>
        <taxon>Bacteria</taxon>
        <taxon>Bacillati</taxon>
        <taxon>Bacillota</taxon>
        <taxon>Clostridia</taxon>
        <taxon>Eubacteriales</taxon>
        <taxon>Clostridiaceae</taxon>
        <taxon>Oxobacter</taxon>
    </lineage>
</organism>